<name>A0A0K2V9F1_LEPSM</name>
<dbReference type="AlphaFoldDB" id="A0A0K2V9F1"/>
<sequence length="51" mass="6109">VEYLNVQSINWQVYFHKRWWIGFETCDSTWTGVHILKTLRLDLAPLSKTLT</sequence>
<dbReference type="EMBL" id="HACA01029431">
    <property type="protein sequence ID" value="CDW46792.1"/>
    <property type="molecule type" value="Transcribed_RNA"/>
</dbReference>
<protein>
    <submittedName>
        <fullName evidence="1">Uncharacterized protein</fullName>
    </submittedName>
</protein>
<accession>A0A0K2V9F1</accession>
<reference evidence="1" key="1">
    <citation type="submission" date="2014-05" db="EMBL/GenBank/DDBJ databases">
        <authorList>
            <person name="Chronopoulou M."/>
        </authorList>
    </citation>
    <scope>NUCLEOTIDE SEQUENCE</scope>
    <source>
        <tissue evidence="1">Whole organism</tissue>
    </source>
</reference>
<feature type="non-terminal residue" evidence="1">
    <location>
        <position position="1"/>
    </location>
</feature>
<evidence type="ECO:0000313" key="1">
    <source>
        <dbReference type="EMBL" id="CDW46792.1"/>
    </source>
</evidence>
<proteinExistence type="predicted"/>
<organism evidence="1">
    <name type="scientific">Lepeophtheirus salmonis</name>
    <name type="common">Salmon louse</name>
    <name type="synonym">Caligus salmonis</name>
    <dbReference type="NCBI Taxonomy" id="72036"/>
    <lineage>
        <taxon>Eukaryota</taxon>
        <taxon>Metazoa</taxon>
        <taxon>Ecdysozoa</taxon>
        <taxon>Arthropoda</taxon>
        <taxon>Crustacea</taxon>
        <taxon>Multicrustacea</taxon>
        <taxon>Hexanauplia</taxon>
        <taxon>Copepoda</taxon>
        <taxon>Siphonostomatoida</taxon>
        <taxon>Caligidae</taxon>
        <taxon>Lepeophtheirus</taxon>
    </lineage>
</organism>